<evidence type="ECO:0000313" key="21">
    <source>
        <dbReference type="Proteomes" id="UP000035680"/>
    </source>
</evidence>
<dbReference type="InterPro" id="IPR020556">
    <property type="entry name" value="Amidase_CS"/>
</dbReference>
<dbReference type="AlphaFoldDB" id="A0A0K0FN21"/>
<dbReference type="Proteomes" id="UP000035680">
    <property type="component" value="Unassembled WGS sequence"/>
</dbReference>
<keyword evidence="21" id="KW-1185">Reference proteome</keyword>
<comment type="catalytic activity">
    <reaction evidence="14">
        <text>N-octadecanoyl ethanolamine + H2O = octadecanoate + ethanolamine</text>
        <dbReference type="Rhea" id="RHEA:63124"/>
        <dbReference type="ChEBI" id="CHEBI:15377"/>
        <dbReference type="ChEBI" id="CHEBI:25629"/>
        <dbReference type="ChEBI" id="CHEBI:57603"/>
        <dbReference type="ChEBI" id="CHEBI:85299"/>
    </reaction>
    <physiologicalReaction direction="left-to-right" evidence="14">
        <dbReference type="Rhea" id="RHEA:63125"/>
    </physiologicalReaction>
</comment>
<dbReference type="FunFam" id="3.90.1300.10:FF:000001">
    <property type="entry name" value="Fatty-acid amide hydrolase 1"/>
    <property type="match status" value="1"/>
</dbReference>
<evidence type="ECO:0000256" key="15">
    <source>
        <dbReference type="ARBA" id="ARBA00052458"/>
    </source>
</evidence>
<comment type="catalytic activity">
    <reaction evidence="13">
        <text>N-(9Z-hexadecenoyl) ethanolamine + H2O = (9Z)-hexadecenoate + ethanolamine</text>
        <dbReference type="Rhea" id="RHEA:35563"/>
        <dbReference type="ChEBI" id="CHEBI:15377"/>
        <dbReference type="ChEBI" id="CHEBI:32372"/>
        <dbReference type="ChEBI" id="CHEBI:57603"/>
        <dbReference type="ChEBI" id="CHEBI:71465"/>
    </reaction>
    <physiologicalReaction direction="left-to-right" evidence="13">
        <dbReference type="Rhea" id="RHEA:35564"/>
    </physiologicalReaction>
</comment>
<dbReference type="PROSITE" id="PS00571">
    <property type="entry name" value="AMIDASES"/>
    <property type="match status" value="1"/>
</dbReference>
<dbReference type="GO" id="GO:0009062">
    <property type="term" value="P:fatty acid catabolic process"/>
    <property type="evidence" value="ECO:0007669"/>
    <property type="project" value="TreeGrafter"/>
</dbReference>
<evidence type="ECO:0000256" key="16">
    <source>
        <dbReference type="ARBA" id="ARBA00052709"/>
    </source>
</evidence>
<dbReference type="EC" id="3.5.1.99" evidence="3"/>
<evidence type="ECO:0000313" key="22">
    <source>
        <dbReference type="WBParaSite" id="SVE_1040000.1"/>
    </source>
</evidence>
<dbReference type="PIRSF" id="PIRSF001221">
    <property type="entry name" value="Amidase_fungi"/>
    <property type="match status" value="1"/>
</dbReference>
<evidence type="ECO:0000256" key="5">
    <source>
        <dbReference type="ARBA" id="ARBA00022801"/>
    </source>
</evidence>
<protein>
    <recommendedName>
        <fullName evidence="3">fatty acid amide hydrolase</fullName>
        <ecNumber evidence="3">3.5.1.99</ecNumber>
    </recommendedName>
    <alternativeName>
        <fullName evidence="17">Anandamide amidohydrolase 1</fullName>
    </alternativeName>
</protein>
<evidence type="ECO:0000256" key="7">
    <source>
        <dbReference type="ARBA" id="ARBA00023098"/>
    </source>
</evidence>
<comment type="catalytic activity">
    <reaction evidence="16">
        <text>N-(5Z,8Z,11Z,14Z)-eicosatetraenoyl-glycine + H2O = (5Z,8Z,11Z,14Z)-eicosatetraenoate + glycine</text>
        <dbReference type="Rhea" id="RHEA:64108"/>
        <dbReference type="ChEBI" id="CHEBI:15377"/>
        <dbReference type="ChEBI" id="CHEBI:32395"/>
        <dbReference type="ChEBI" id="CHEBI:57305"/>
        <dbReference type="ChEBI" id="CHEBI:59002"/>
    </reaction>
    <physiologicalReaction direction="left-to-right" evidence="16">
        <dbReference type="Rhea" id="RHEA:64109"/>
    </physiologicalReaction>
</comment>
<evidence type="ECO:0000256" key="4">
    <source>
        <dbReference type="ARBA" id="ARBA00022553"/>
    </source>
</evidence>
<proteinExistence type="inferred from homology"/>
<keyword evidence="5" id="KW-0378">Hydrolase</keyword>
<feature type="active site" description="Charge relay system" evidence="18">
    <location>
        <position position="127"/>
    </location>
</feature>
<evidence type="ECO:0000256" key="18">
    <source>
        <dbReference type="PIRSR" id="PIRSR001221-1"/>
    </source>
</evidence>
<evidence type="ECO:0000256" key="6">
    <source>
        <dbReference type="ARBA" id="ARBA00022963"/>
    </source>
</evidence>
<comment type="catalytic activity">
    <reaction evidence="12">
        <text>N-(15Z-tetracosenoyl)-ethanolamine + H2O = (15Z)-tetracosenoate + ethanolamine</text>
        <dbReference type="Rhea" id="RHEA:63144"/>
        <dbReference type="ChEBI" id="CHEBI:15377"/>
        <dbReference type="ChEBI" id="CHEBI:32392"/>
        <dbReference type="ChEBI" id="CHEBI:57603"/>
        <dbReference type="ChEBI" id="CHEBI:146187"/>
    </reaction>
    <physiologicalReaction direction="left-to-right" evidence="12">
        <dbReference type="Rhea" id="RHEA:63145"/>
    </physiologicalReaction>
</comment>
<sequence>MRLLLSMIAPKRKIKMKINAYNQERYKKIKMLKNEVNENMTKRYKIYQKLEKADYPTIKNLLLKGTVTPIDILNYYQRNAIIANEDLNCVCEFVKESKDLAINLTSKYTNYEDRKKLPLYGIPISIKESECVAGYRSTSGYGFKLDNISTENGMSVKVLVEAGAIPFVTTNVPQSLLTFTCINPIYGVTKNPHNLNCTPGGSSGGEGALIAKNGSIIGIGSDIGGSIRIPAAYSGICGIKPSHLRFCSYPMTTSVPGRPLINASAGPMSKYVDGLVDICKVFFDATKKDVVRNTDPYIVPVPWDEEQFQSKGKVITIGMYTYDGNFECLPSVVRTVEEAGNYLKSVVDEDGKRKYIIKQFIPPDIPDAFGAFLKGACVDGGEYLINNFKKDVILSEYKKILFLMILPIWIRKMVAFISKPFSYRFSTICSSAPTSPSDMRETYEFIMTYRYKFIEAMRKENIDVLLLPPNGTHAMPHDKPLEMIPVTSYTGIFNLLDFAAGVVTTSKVNEKDIESLVDYKIYDRYNKLAKEIGKDGLGLPLGVQIAGPPYKEETVLRVMKDIESSLQLK</sequence>
<comment type="catalytic activity">
    <reaction evidence="11">
        <text>N-(5Z,8Z,11Z,14Z-eicosatetraenoyl)-L-serine + H2O = (5Z,8Z,11Z,14Z)-eicosatetraenoate + L-serine</text>
        <dbReference type="Rhea" id="RHEA:64116"/>
        <dbReference type="ChEBI" id="CHEBI:15377"/>
        <dbReference type="ChEBI" id="CHEBI:32395"/>
        <dbReference type="ChEBI" id="CHEBI:33384"/>
        <dbReference type="ChEBI" id="CHEBI:149697"/>
    </reaction>
    <physiologicalReaction direction="left-to-right" evidence="11">
        <dbReference type="Rhea" id="RHEA:64117"/>
    </physiologicalReaction>
</comment>
<comment type="catalytic activity">
    <reaction evidence="1">
        <text>(9Z)-octadecenamide + H2O = (9Z)-octadecenoate + NH4(+)</text>
        <dbReference type="Rhea" id="RHEA:26506"/>
        <dbReference type="ChEBI" id="CHEBI:15377"/>
        <dbReference type="ChEBI" id="CHEBI:28938"/>
        <dbReference type="ChEBI" id="CHEBI:30823"/>
        <dbReference type="ChEBI" id="CHEBI:116314"/>
        <dbReference type="EC" id="3.5.1.99"/>
    </reaction>
    <physiologicalReaction direction="left-to-right" evidence="1">
        <dbReference type="Rhea" id="RHEA:26507"/>
    </physiologicalReaction>
</comment>
<dbReference type="InterPro" id="IPR023631">
    <property type="entry name" value="Amidase_dom"/>
</dbReference>
<keyword evidence="7" id="KW-0443">Lipid metabolism</keyword>
<dbReference type="WBParaSite" id="SVE_1040000.1">
    <property type="protein sequence ID" value="SVE_1040000.1"/>
    <property type="gene ID" value="SVE_1040000"/>
</dbReference>
<comment type="catalytic activity">
    <reaction evidence="10">
        <text>N-(5Z,8Z,11Z,14Z-eicosatetraenoyl)-ethanolamine + H2O = ethanolamine + (5Z,8Z,11Z,14Z)-eicosatetraenoate</text>
        <dbReference type="Rhea" id="RHEA:26136"/>
        <dbReference type="ChEBI" id="CHEBI:2700"/>
        <dbReference type="ChEBI" id="CHEBI:15377"/>
        <dbReference type="ChEBI" id="CHEBI:32395"/>
        <dbReference type="ChEBI" id="CHEBI:57603"/>
        <dbReference type="EC" id="3.5.1.99"/>
    </reaction>
    <physiologicalReaction direction="left-to-right" evidence="10">
        <dbReference type="Rhea" id="RHEA:26137"/>
    </physiologicalReaction>
</comment>
<feature type="domain" description="Amidase" evidence="20">
    <location>
        <begin position="71"/>
        <end position="556"/>
    </location>
</feature>
<evidence type="ECO:0000256" key="11">
    <source>
        <dbReference type="ARBA" id="ARBA00050294"/>
    </source>
</evidence>
<dbReference type="Gene3D" id="3.90.1300.10">
    <property type="entry name" value="Amidase signature (AS) domain"/>
    <property type="match status" value="1"/>
</dbReference>
<comment type="catalytic activity">
    <reaction evidence="9">
        <text>N-(9Z-octadecenoyl) ethanolamine + H2O = ethanolamine + (9Z)-octadecenoate</text>
        <dbReference type="Rhea" id="RHEA:45060"/>
        <dbReference type="ChEBI" id="CHEBI:15377"/>
        <dbReference type="ChEBI" id="CHEBI:30823"/>
        <dbReference type="ChEBI" id="CHEBI:57603"/>
        <dbReference type="ChEBI" id="CHEBI:71466"/>
    </reaction>
    <physiologicalReaction direction="left-to-right" evidence="9">
        <dbReference type="Rhea" id="RHEA:45061"/>
    </physiologicalReaction>
</comment>
<evidence type="ECO:0000256" key="19">
    <source>
        <dbReference type="PIRSR" id="PIRSR001221-2"/>
    </source>
</evidence>
<dbReference type="InterPro" id="IPR052096">
    <property type="entry name" value="Endocannabinoid_amidase"/>
</dbReference>
<dbReference type="PANTHER" id="PTHR45847">
    <property type="entry name" value="FATTY ACID AMIDE HYDROLASE"/>
    <property type="match status" value="1"/>
</dbReference>
<feature type="active site" description="Acyl-ester intermediate" evidence="18">
    <location>
        <position position="226"/>
    </location>
</feature>
<reference evidence="22" key="2">
    <citation type="submission" date="2015-08" db="UniProtKB">
        <authorList>
            <consortium name="WormBaseParasite"/>
        </authorList>
    </citation>
    <scope>IDENTIFICATION</scope>
</reference>
<evidence type="ECO:0000256" key="8">
    <source>
        <dbReference type="ARBA" id="ARBA00047450"/>
    </source>
</evidence>
<evidence type="ECO:0000256" key="14">
    <source>
        <dbReference type="ARBA" id="ARBA00051454"/>
    </source>
</evidence>
<organism evidence="21 22">
    <name type="scientific">Strongyloides venezuelensis</name>
    <name type="common">Threadworm</name>
    <dbReference type="NCBI Taxonomy" id="75913"/>
    <lineage>
        <taxon>Eukaryota</taxon>
        <taxon>Metazoa</taxon>
        <taxon>Ecdysozoa</taxon>
        <taxon>Nematoda</taxon>
        <taxon>Chromadorea</taxon>
        <taxon>Rhabditida</taxon>
        <taxon>Tylenchina</taxon>
        <taxon>Panagrolaimomorpha</taxon>
        <taxon>Strongyloidoidea</taxon>
        <taxon>Strongyloididae</taxon>
        <taxon>Strongyloides</taxon>
    </lineage>
</organism>
<evidence type="ECO:0000256" key="9">
    <source>
        <dbReference type="ARBA" id="ARBA00048052"/>
    </source>
</evidence>
<dbReference type="SUPFAM" id="SSF75304">
    <property type="entry name" value="Amidase signature (AS) enzymes"/>
    <property type="match status" value="1"/>
</dbReference>
<dbReference type="InterPro" id="IPR036928">
    <property type="entry name" value="AS_sf"/>
</dbReference>
<reference evidence="21" key="1">
    <citation type="submission" date="2014-07" db="EMBL/GenBank/DDBJ databases">
        <authorList>
            <person name="Martin A.A"/>
            <person name="De Silva N."/>
        </authorList>
    </citation>
    <scope>NUCLEOTIDE SEQUENCE</scope>
</reference>
<comment type="catalytic activity">
    <reaction evidence="8">
        <text>(9Z)-octadecenoate + glycine = N-(9Z-octadecenoyl)glycine + H2O</text>
        <dbReference type="Rhea" id="RHEA:51316"/>
        <dbReference type="ChEBI" id="CHEBI:15377"/>
        <dbReference type="ChEBI" id="CHEBI:30823"/>
        <dbReference type="ChEBI" id="CHEBI:57305"/>
        <dbReference type="ChEBI" id="CHEBI:133992"/>
    </reaction>
    <physiologicalReaction direction="right-to-left" evidence="8">
        <dbReference type="Rhea" id="RHEA:51318"/>
    </physiologicalReaction>
</comment>
<evidence type="ECO:0000256" key="17">
    <source>
        <dbReference type="ARBA" id="ARBA00077216"/>
    </source>
</evidence>
<feature type="active site" description="Charge relay system" evidence="18">
    <location>
        <position position="202"/>
    </location>
</feature>
<feature type="binding site" evidence="19">
    <location>
        <position position="202"/>
    </location>
    <ligand>
        <name>substrate</name>
    </ligand>
</feature>
<comment type="similarity">
    <text evidence="2">Belongs to the amidase family.</text>
</comment>
<evidence type="ECO:0000256" key="2">
    <source>
        <dbReference type="ARBA" id="ARBA00009199"/>
    </source>
</evidence>
<evidence type="ECO:0000256" key="3">
    <source>
        <dbReference type="ARBA" id="ARBA00012112"/>
    </source>
</evidence>
<dbReference type="STRING" id="75913.A0A0K0FN21"/>
<dbReference type="GO" id="GO:0017064">
    <property type="term" value="F:fatty acid amide hydrolase activity"/>
    <property type="evidence" value="ECO:0007669"/>
    <property type="project" value="UniProtKB-EC"/>
</dbReference>
<evidence type="ECO:0000256" key="12">
    <source>
        <dbReference type="ARBA" id="ARBA00050992"/>
    </source>
</evidence>
<feature type="binding site" evidence="19">
    <location>
        <begin position="223"/>
        <end position="226"/>
    </location>
    <ligand>
        <name>substrate</name>
    </ligand>
</feature>
<comment type="catalytic activity">
    <reaction evidence="15">
        <text>N-docosanoyl-ethanolamine + H2O = docosanoate + ethanolamine</text>
        <dbReference type="Rhea" id="RHEA:63128"/>
        <dbReference type="ChEBI" id="CHEBI:15377"/>
        <dbReference type="ChEBI" id="CHEBI:23858"/>
        <dbReference type="ChEBI" id="CHEBI:57603"/>
        <dbReference type="ChEBI" id="CHEBI:146186"/>
    </reaction>
    <physiologicalReaction direction="left-to-right" evidence="15">
        <dbReference type="Rhea" id="RHEA:63129"/>
    </physiologicalReaction>
</comment>
<accession>A0A0K0FN21</accession>
<dbReference type="Pfam" id="PF01425">
    <property type="entry name" value="Amidase"/>
    <property type="match status" value="1"/>
</dbReference>
<feature type="binding site" evidence="19">
    <location>
        <position position="176"/>
    </location>
    <ligand>
        <name>substrate</name>
    </ligand>
</feature>
<keyword evidence="6" id="KW-0442">Lipid degradation</keyword>
<evidence type="ECO:0000256" key="13">
    <source>
        <dbReference type="ARBA" id="ARBA00051346"/>
    </source>
</evidence>
<dbReference type="GO" id="GO:0004040">
    <property type="term" value="F:amidase activity"/>
    <property type="evidence" value="ECO:0007669"/>
    <property type="project" value="TreeGrafter"/>
</dbReference>
<keyword evidence="4" id="KW-0597">Phosphoprotein</keyword>
<evidence type="ECO:0000256" key="1">
    <source>
        <dbReference type="ARBA" id="ARBA00000208"/>
    </source>
</evidence>
<evidence type="ECO:0000259" key="20">
    <source>
        <dbReference type="Pfam" id="PF01425"/>
    </source>
</evidence>
<name>A0A0K0FN21_STRVS</name>
<dbReference type="PANTHER" id="PTHR45847:SF10">
    <property type="entry name" value="FATTY ACID AMIDE HYDROLASE 1"/>
    <property type="match status" value="1"/>
</dbReference>
<evidence type="ECO:0000256" key="10">
    <source>
        <dbReference type="ARBA" id="ARBA00048606"/>
    </source>
</evidence>